<keyword evidence="2 5" id="KW-0560">Oxidoreductase</keyword>
<dbReference type="SUPFAM" id="SSF53223">
    <property type="entry name" value="Aminoacid dehydrogenase-like, N-terminal domain"/>
    <property type="match status" value="1"/>
</dbReference>
<dbReference type="PANTHER" id="PTHR21089:SF1">
    <property type="entry name" value="BIFUNCTIONAL 3-DEHYDROQUINATE DEHYDRATASE_SHIKIMATE DEHYDROGENASE, CHLOROPLASTIC"/>
    <property type="match status" value="1"/>
</dbReference>
<dbReference type="CDD" id="cd01065">
    <property type="entry name" value="NAD_bind_Shikimate_DH"/>
    <property type="match status" value="1"/>
</dbReference>
<dbReference type="Gene3D" id="3.40.50.720">
    <property type="entry name" value="NAD(P)-binding Rossmann-like Domain"/>
    <property type="match status" value="1"/>
</dbReference>
<sequence length="248" mass="28204">MKKLGLIGFPLGHSFSKKYYLEKFEKEHIQGIDYNLYPLEDIHQFPDLYQETDGLYGVNVTIPHKQTIIPFLDELSPEAQQMNAVNCIQIKKNGEGYHLKGFNTDAFGFEESLKPLLKPHHSKALILGNGGAAKAVVFSLEKLGIPYQFVSRTKTDTNLTYPELNDAIIKEHTLIINCSPLGTYPNVDTCPDIPYESISKEHLLYDLVYNPEVTLFLKKGLEQGAEIKNGYEMLLLQAERNWVIWNEA</sequence>
<comment type="pathway">
    <text evidence="1">Metabolic intermediate biosynthesis; chorismate biosynthesis; chorismate from D-erythrose 4-phosphate and phosphoenolpyruvate: step 4/7.</text>
</comment>
<dbReference type="PANTHER" id="PTHR21089">
    <property type="entry name" value="SHIKIMATE DEHYDROGENASE"/>
    <property type="match status" value="1"/>
</dbReference>
<evidence type="ECO:0000313" key="6">
    <source>
        <dbReference type="Proteomes" id="UP000254893"/>
    </source>
</evidence>
<dbReference type="InterPro" id="IPR046346">
    <property type="entry name" value="Aminoacid_DH-like_N_sf"/>
</dbReference>
<protein>
    <submittedName>
        <fullName evidence="5">Shikimate dehydrogenase</fullName>
        <ecNumber evidence="5">1.1.1.25</ecNumber>
    </submittedName>
</protein>
<dbReference type="RefSeq" id="WP_115168799.1">
    <property type="nucleotide sequence ID" value="NZ_UGYW01000001.1"/>
</dbReference>
<gene>
    <name evidence="5" type="primary">aroE</name>
    <name evidence="5" type="ORF">NCTC11388_00281</name>
</gene>
<reference evidence="5 6" key="1">
    <citation type="submission" date="2018-06" db="EMBL/GenBank/DDBJ databases">
        <authorList>
            <consortium name="Pathogen Informatics"/>
            <person name="Doyle S."/>
        </authorList>
    </citation>
    <scope>NUCLEOTIDE SEQUENCE [LARGE SCALE GENOMIC DNA]</scope>
    <source>
        <strain evidence="5 6">NCTC11388</strain>
    </source>
</reference>
<dbReference type="Pfam" id="PF08501">
    <property type="entry name" value="Shikimate_dh_N"/>
    <property type="match status" value="1"/>
</dbReference>
<proteinExistence type="predicted"/>
<keyword evidence="3" id="KW-0057">Aromatic amino acid biosynthesis</keyword>
<dbReference type="Proteomes" id="UP000254893">
    <property type="component" value="Unassembled WGS sequence"/>
</dbReference>
<dbReference type="Gene3D" id="3.40.50.10860">
    <property type="entry name" value="Leucine Dehydrogenase, chain A, domain 1"/>
    <property type="match status" value="1"/>
</dbReference>
<dbReference type="GO" id="GO:0009073">
    <property type="term" value="P:aromatic amino acid family biosynthetic process"/>
    <property type="evidence" value="ECO:0007669"/>
    <property type="project" value="UniProtKB-KW"/>
</dbReference>
<dbReference type="GO" id="GO:0005829">
    <property type="term" value="C:cytosol"/>
    <property type="evidence" value="ECO:0007669"/>
    <property type="project" value="TreeGrafter"/>
</dbReference>
<dbReference type="AlphaFoldDB" id="A0A380BBD4"/>
<dbReference type="GO" id="GO:0009423">
    <property type="term" value="P:chorismate biosynthetic process"/>
    <property type="evidence" value="ECO:0007669"/>
    <property type="project" value="TreeGrafter"/>
</dbReference>
<dbReference type="GO" id="GO:0050661">
    <property type="term" value="F:NADP binding"/>
    <property type="evidence" value="ECO:0007669"/>
    <property type="project" value="TreeGrafter"/>
</dbReference>
<dbReference type="InterPro" id="IPR013708">
    <property type="entry name" value="Shikimate_DH-bd_N"/>
</dbReference>
<dbReference type="GO" id="GO:0019632">
    <property type="term" value="P:shikimate metabolic process"/>
    <property type="evidence" value="ECO:0007669"/>
    <property type="project" value="TreeGrafter"/>
</dbReference>
<name>A0A380BBD4_SPHSI</name>
<accession>A0A380BBD4</accession>
<dbReference type="InterPro" id="IPR022893">
    <property type="entry name" value="Shikimate_DH_fam"/>
</dbReference>
<keyword evidence="3" id="KW-0028">Amino-acid biosynthesis</keyword>
<dbReference type="EC" id="1.1.1.25" evidence="5"/>
<dbReference type="SUPFAM" id="SSF51735">
    <property type="entry name" value="NAD(P)-binding Rossmann-fold domains"/>
    <property type="match status" value="1"/>
</dbReference>
<feature type="domain" description="Shikimate dehydrogenase substrate binding N-terminal" evidence="4">
    <location>
        <begin position="6"/>
        <end position="88"/>
    </location>
</feature>
<dbReference type="EMBL" id="UGYW01000001">
    <property type="protein sequence ID" value="SUI97181.1"/>
    <property type="molecule type" value="Genomic_DNA"/>
</dbReference>
<evidence type="ECO:0000259" key="4">
    <source>
        <dbReference type="Pfam" id="PF08501"/>
    </source>
</evidence>
<dbReference type="InterPro" id="IPR036291">
    <property type="entry name" value="NAD(P)-bd_dom_sf"/>
</dbReference>
<evidence type="ECO:0000313" key="5">
    <source>
        <dbReference type="EMBL" id="SUI97181.1"/>
    </source>
</evidence>
<evidence type="ECO:0000256" key="1">
    <source>
        <dbReference type="ARBA" id="ARBA00004871"/>
    </source>
</evidence>
<evidence type="ECO:0000256" key="2">
    <source>
        <dbReference type="ARBA" id="ARBA00023002"/>
    </source>
</evidence>
<dbReference type="GO" id="GO:0004764">
    <property type="term" value="F:shikimate 3-dehydrogenase (NADP+) activity"/>
    <property type="evidence" value="ECO:0007669"/>
    <property type="project" value="UniProtKB-EC"/>
</dbReference>
<evidence type="ECO:0000256" key="3">
    <source>
        <dbReference type="ARBA" id="ARBA00023141"/>
    </source>
</evidence>
<organism evidence="5 6">
    <name type="scientific">Sphingobacterium spiritivorum</name>
    <name type="common">Flavobacterium spiritivorum</name>
    <dbReference type="NCBI Taxonomy" id="258"/>
    <lineage>
        <taxon>Bacteria</taxon>
        <taxon>Pseudomonadati</taxon>
        <taxon>Bacteroidota</taxon>
        <taxon>Sphingobacteriia</taxon>
        <taxon>Sphingobacteriales</taxon>
        <taxon>Sphingobacteriaceae</taxon>
        <taxon>Sphingobacterium</taxon>
    </lineage>
</organism>